<reference evidence="5" key="1">
    <citation type="submission" date="2020-11" db="EMBL/GenBank/DDBJ databases">
        <title>Sequencing the genomes of 1000 actinobacteria strains.</title>
        <authorList>
            <person name="Klenk H.-P."/>
        </authorList>
    </citation>
    <scope>NUCLEOTIDE SEQUENCE</scope>
    <source>
        <strain evidence="5">DSM 43175</strain>
    </source>
</reference>
<keyword evidence="3" id="KW-0274">FAD</keyword>
<evidence type="ECO:0000256" key="3">
    <source>
        <dbReference type="ARBA" id="ARBA00022827"/>
    </source>
</evidence>
<dbReference type="GO" id="GO:0050660">
    <property type="term" value="F:flavin adenine dinucleotide binding"/>
    <property type="evidence" value="ECO:0007669"/>
    <property type="project" value="InterPro"/>
</dbReference>
<evidence type="ECO:0000256" key="1">
    <source>
        <dbReference type="ARBA" id="ARBA00010139"/>
    </source>
</evidence>
<dbReference type="PRINTS" id="PR00370">
    <property type="entry name" value="FMOXYGENASE"/>
</dbReference>
<organism evidence="5 6">
    <name type="scientific">Actinomadura viridis</name>
    <dbReference type="NCBI Taxonomy" id="58110"/>
    <lineage>
        <taxon>Bacteria</taxon>
        <taxon>Bacillati</taxon>
        <taxon>Actinomycetota</taxon>
        <taxon>Actinomycetes</taxon>
        <taxon>Streptosporangiales</taxon>
        <taxon>Thermomonosporaceae</taxon>
        <taxon>Actinomadura</taxon>
    </lineage>
</organism>
<gene>
    <name evidence="5" type="ORF">IW256_007213</name>
</gene>
<keyword evidence="4 5" id="KW-0560">Oxidoreductase</keyword>
<dbReference type="InterPro" id="IPR036188">
    <property type="entry name" value="FAD/NAD-bd_sf"/>
</dbReference>
<dbReference type="GO" id="GO:0004499">
    <property type="term" value="F:N,N-dimethylaniline monooxygenase activity"/>
    <property type="evidence" value="ECO:0007669"/>
    <property type="project" value="InterPro"/>
</dbReference>
<keyword evidence="2" id="KW-0285">Flavoprotein</keyword>
<name>A0A931DNA7_9ACTN</name>
<dbReference type="InterPro" id="IPR000960">
    <property type="entry name" value="Flavin_mOase"/>
</dbReference>
<dbReference type="EC" id="1.14.13.84" evidence="5"/>
<comment type="caution">
    <text evidence="5">The sequence shown here is derived from an EMBL/GenBank/DDBJ whole genome shotgun (WGS) entry which is preliminary data.</text>
</comment>
<dbReference type="PANTHER" id="PTHR42877">
    <property type="entry name" value="L-ORNITHINE N(5)-MONOOXYGENASE-RELATED"/>
    <property type="match status" value="1"/>
</dbReference>
<sequence length="645" mass="71677">MTFTPAPRPFDEAVLRDALATANLPTLLMVMFQLTGDRTWLREPYRPQRTRGMSDNDTGGFGPEVQAEIRDAALRILRAWGDGEPAALPMPDEPTIIEMISSCMGEEVPPEFGPMMAEDMRLGAGGGRTRAAVAGAADFSVVIIGAGISGISAAAELRAAGFGVTLFEKNPDVGGTWWENRYPGCGVDTPSHVYSFSYFPRRWSTFYGKRAEVHEYVREVADAMGVVDLVRFETEVLSAVYDAAAQRWRVTVRSADGTVEEHVANAVVSAVGQLNRPKVPRLPGADTFGGTQFHSARWPEDLDVTGRRVVVIGSGASAMQIVPAVADRVAHLTVFQRSPQWIAPSYNYSSPVPEGVHWLMEHVPFYHTWYRLRLSWLTNDRVHASLKIDPEWPHPERSVNVVNDGHRRALTRYIVSQLEGREDLLEKSLPDYPPFGKRMLLDNGWYAALRKPHVDLVTDQVASIDATGVTTAAGEHVEADVIVYATGFEAKKMLFPLDIRGRSGVSIRELWGDEDARAYLGITVPDYPNLFVMYGPNINLGHGGSYMFFGELQARYITDVCTAMVEGGLGAVEVRRDVHDDYNRRVDEAHSRMIWSHRGMDTWYRNAAGRVVTNSPWRVVDYWRMTRETDLGDFAVEPAASLTGN</sequence>
<dbReference type="EMBL" id="JADOUA010000001">
    <property type="protein sequence ID" value="MBG6093100.1"/>
    <property type="molecule type" value="Genomic_DNA"/>
</dbReference>
<dbReference type="Pfam" id="PF00743">
    <property type="entry name" value="FMO-like"/>
    <property type="match status" value="1"/>
</dbReference>
<dbReference type="AlphaFoldDB" id="A0A931DNA7"/>
<keyword evidence="6" id="KW-1185">Reference proteome</keyword>
<comment type="similarity">
    <text evidence="1">Belongs to the FAD-binding monooxygenase family.</text>
</comment>
<dbReference type="InterPro" id="IPR051209">
    <property type="entry name" value="FAD-bind_Monooxygenase_sf"/>
</dbReference>
<keyword evidence="5" id="KW-0503">Monooxygenase</keyword>
<evidence type="ECO:0000256" key="2">
    <source>
        <dbReference type="ARBA" id="ARBA00022630"/>
    </source>
</evidence>
<dbReference type="SUPFAM" id="SSF51905">
    <property type="entry name" value="FAD/NAD(P)-binding domain"/>
    <property type="match status" value="2"/>
</dbReference>
<dbReference type="GO" id="GO:0050661">
    <property type="term" value="F:NADP binding"/>
    <property type="evidence" value="ECO:0007669"/>
    <property type="project" value="InterPro"/>
</dbReference>
<accession>A0A931DNA7</accession>
<dbReference type="GO" id="GO:0033767">
    <property type="term" value="F:4-hydroxyacetophenone monooxygenase activity"/>
    <property type="evidence" value="ECO:0007669"/>
    <property type="project" value="UniProtKB-EC"/>
</dbReference>
<dbReference type="RefSeq" id="WP_197015206.1">
    <property type="nucleotide sequence ID" value="NZ_BAABES010000018.1"/>
</dbReference>
<evidence type="ECO:0000313" key="6">
    <source>
        <dbReference type="Proteomes" id="UP000614047"/>
    </source>
</evidence>
<dbReference type="PANTHER" id="PTHR42877:SF4">
    <property type="entry name" value="FAD_NAD(P)-BINDING DOMAIN-CONTAINING PROTEIN-RELATED"/>
    <property type="match status" value="1"/>
</dbReference>
<dbReference type="Gene3D" id="3.50.50.60">
    <property type="entry name" value="FAD/NAD(P)-binding domain"/>
    <property type="match status" value="2"/>
</dbReference>
<proteinExistence type="inferred from homology"/>
<protein>
    <submittedName>
        <fullName evidence="5">4-hydroxyacetophenone monooxygenase</fullName>
        <ecNumber evidence="5">1.14.13.84</ecNumber>
    </submittedName>
</protein>
<dbReference type="Proteomes" id="UP000614047">
    <property type="component" value="Unassembled WGS sequence"/>
</dbReference>
<evidence type="ECO:0000256" key="4">
    <source>
        <dbReference type="ARBA" id="ARBA00023002"/>
    </source>
</evidence>
<dbReference type="InterPro" id="IPR020946">
    <property type="entry name" value="Flavin_mOase-like"/>
</dbReference>
<evidence type="ECO:0000313" key="5">
    <source>
        <dbReference type="EMBL" id="MBG6093100.1"/>
    </source>
</evidence>